<accession>A0AAD7N6G8</accession>
<name>A0AAD7N6G8_9AGAR</name>
<feature type="non-terminal residue" evidence="1">
    <location>
        <position position="1"/>
    </location>
</feature>
<sequence>PSITPSYVKCGSYQSDLDSGQYQLSWTSPAELQAWIRAEEIDKTVELILKESEPNRGTTDHQWTKKHVYVCARMGTGGKSKYAPKCNQERKVDSKRMPCPCRLVAKTYPNTHMILGRYDSSHSHPVGSDNLKYTRIPSATLLQIEGDL</sequence>
<gene>
    <name evidence="1" type="ORF">DFH07DRAFT_696269</name>
</gene>
<feature type="non-terminal residue" evidence="1">
    <location>
        <position position="148"/>
    </location>
</feature>
<dbReference type="Proteomes" id="UP001215280">
    <property type="component" value="Unassembled WGS sequence"/>
</dbReference>
<keyword evidence="2" id="KW-1185">Reference proteome</keyword>
<dbReference type="EMBL" id="JARJLG010000088">
    <property type="protein sequence ID" value="KAJ7748748.1"/>
    <property type="molecule type" value="Genomic_DNA"/>
</dbReference>
<reference evidence="1" key="1">
    <citation type="submission" date="2023-03" db="EMBL/GenBank/DDBJ databases">
        <title>Massive genome expansion in bonnet fungi (Mycena s.s.) driven by repeated elements and novel gene families across ecological guilds.</title>
        <authorList>
            <consortium name="Lawrence Berkeley National Laboratory"/>
            <person name="Harder C.B."/>
            <person name="Miyauchi S."/>
            <person name="Viragh M."/>
            <person name="Kuo A."/>
            <person name="Thoen E."/>
            <person name="Andreopoulos B."/>
            <person name="Lu D."/>
            <person name="Skrede I."/>
            <person name="Drula E."/>
            <person name="Henrissat B."/>
            <person name="Morin E."/>
            <person name="Kohler A."/>
            <person name="Barry K."/>
            <person name="LaButti K."/>
            <person name="Morin E."/>
            <person name="Salamov A."/>
            <person name="Lipzen A."/>
            <person name="Mereny Z."/>
            <person name="Hegedus B."/>
            <person name="Baldrian P."/>
            <person name="Stursova M."/>
            <person name="Weitz H."/>
            <person name="Taylor A."/>
            <person name="Grigoriev I.V."/>
            <person name="Nagy L.G."/>
            <person name="Martin F."/>
            <person name="Kauserud H."/>
        </authorList>
    </citation>
    <scope>NUCLEOTIDE SEQUENCE</scope>
    <source>
        <strain evidence="1">CBHHK188m</strain>
    </source>
</reference>
<evidence type="ECO:0000313" key="2">
    <source>
        <dbReference type="Proteomes" id="UP001215280"/>
    </source>
</evidence>
<proteinExistence type="predicted"/>
<evidence type="ECO:0000313" key="1">
    <source>
        <dbReference type="EMBL" id="KAJ7748748.1"/>
    </source>
</evidence>
<comment type="caution">
    <text evidence="1">The sequence shown here is derived from an EMBL/GenBank/DDBJ whole genome shotgun (WGS) entry which is preliminary data.</text>
</comment>
<evidence type="ECO:0008006" key="3">
    <source>
        <dbReference type="Google" id="ProtNLM"/>
    </source>
</evidence>
<organism evidence="1 2">
    <name type="scientific">Mycena maculata</name>
    <dbReference type="NCBI Taxonomy" id="230809"/>
    <lineage>
        <taxon>Eukaryota</taxon>
        <taxon>Fungi</taxon>
        <taxon>Dikarya</taxon>
        <taxon>Basidiomycota</taxon>
        <taxon>Agaricomycotina</taxon>
        <taxon>Agaricomycetes</taxon>
        <taxon>Agaricomycetidae</taxon>
        <taxon>Agaricales</taxon>
        <taxon>Marasmiineae</taxon>
        <taxon>Mycenaceae</taxon>
        <taxon>Mycena</taxon>
    </lineage>
</organism>
<dbReference type="AlphaFoldDB" id="A0AAD7N6G8"/>
<protein>
    <recommendedName>
        <fullName evidence="3">FAR1 domain-containing protein</fullName>
    </recommendedName>
</protein>